<dbReference type="GeneID" id="119742475"/>
<dbReference type="SMART" id="SM01381">
    <property type="entry name" value="7TM_GPCR_Srsx"/>
    <property type="match status" value="1"/>
</dbReference>
<keyword evidence="9 12" id="KW-0472">Membrane</keyword>
<dbReference type="GO" id="GO:0004930">
    <property type="term" value="F:G protein-coupled receptor activity"/>
    <property type="evidence" value="ECO:0007669"/>
    <property type="project" value="UniProtKB-KW"/>
</dbReference>
<dbReference type="CDD" id="cd14969">
    <property type="entry name" value="7tmA_Opsins_type2_animals"/>
    <property type="match status" value="1"/>
</dbReference>
<dbReference type="InterPro" id="IPR017452">
    <property type="entry name" value="GPCR_Rhodpsn_7TM"/>
</dbReference>
<dbReference type="PROSITE" id="PS50262">
    <property type="entry name" value="G_PROTEIN_RECEP_F1_2"/>
    <property type="match status" value="1"/>
</dbReference>
<keyword evidence="4 12" id="KW-0812">Transmembrane</keyword>
<dbReference type="Pfam" id="PF00001">
    <property type="entry name" value="7tm_1"/>
    <property type="match status" value="1"/>
</dbReference>
<evidence type="ECO:0000256" key="9">
    <source>
        <dbReference type="ARBA" id="ARBA00023136"/>
    </source>
</evidence>
<sequence>MENQLIIAPTLPLVADNGSSLRENVLSRSGYTGFAVYLAVVIFFSVSGNVTVILLYASNRSLHNVVNILLLNVSVADLSVAVLGTPVSFAASAAGHWLLGPIGCTWYGFICTLSGCAQIVGIAAVSLHRYFLVVKPFVAKRLTTGGALVCVGFTWVYSLAVALPPVLGWSEFTREGAGISCSVSWHSGSRSYTFFIFTMILAIPMAIILFSYSQILFTVKKMAKCQVSNQRSREAEKKVTIMIIVMVLTFLVAWTPYAALSLYMALGGDSVSITPLTATLPSMFAKASTTYNPVIYFLLHKKFRKALLQTFSRRNRDRSLHISPTESILARKVPIGCQGRNMSTNKPRMDQRIQLAGACIIPPMQFGN</sequence>
<keyword evidence="7" id="KW-0157">Chromophore</keyword>
<evidence type="ECO:0000256" key="10">
    <source>
        <dbReference type="ARBA" id="ARBA00023170"/>
    </source>
</evidence>
<feature type="domain" description="G-protein coupled receptors family 1 profile" evidence="13">
    <location>
        <begin position="48"/>
        <end position="296"/>
    </location>
</feature>
<keyword evidence="11" id="KW-0807">Transducer</keyword>
<dbReference type="GO" id="GO:0009881">
    <property type="term" value="F:photoreceptor activity"/>
    <property type="evidence" value="ECO:0007669"/>
    <property type="project" value="UniProtKB-KW"/>
</dbReference>
<evidence type="ECO:0000256" key="7">
    <source>
        <dbReference type="ARBA" id="ARBA00022991"/>
    </source>
</evidence>
<dbReference type="GO" id="GO:0007602">
    <property type="term" value="P:phototransduction"/>
    <property type="evidence" value="ECO:0007669"/>
    <property type="project" value="UniProtKB-KW"/>
</dbReference>
<keyword evidence="15" id="KW-1185">Reference proteome</keyword>
<dbReference type="Proteomes" id="UP000887568">
    <property type="component" value="Unplaced"/>
</dbReference>
<dbReference type="SUPFAM" id="SSF81321">
    <property type="entry name" value="Family A G protein-coupled receptor-like"/>
    <property type="match status" value="1"/>
</dbReference>
<evidence type="ECO:0000256" key="5">
    <source>
        <dbReference type="ARBA" id="ARBA00022925"/>
    </source>
</evidence>
<evidence type="ECO:0000256" key="4">
    <source>
        <dbReference type="ARBA" id="ARBA00022692"/>
    </source>
</evidence>
<reference evidence="14" key="1">
    <citation type="submission" date="2022-11" db="UniProtKB">
        <authorList>
            <consortium name="EnsemblMetazoa"/>
        </authorList>
    </citation>
    <scope>IDENTIFICATION</scope>
</reference>
<evidence type="ECO:0000256" key="3">
    <source>
        <dbReference type="ARBA" id="ARBA00022606"/>
    </source>
</evidence>
<dbReference type="PANTHER" id="PTHR24240">
    <property type="entry name" value="OPSIN"/>
    <property type="match status" value="1"/>
</dbReference>
<dbReference type="OMA" id="TREQNTV"/>
<feature type="transmembrane region" description="Helical" evidence="12">
    <location>
        <begin position="278"/>
        <end position="299"/>
    </location>
</feature>
<evidence type="ECO:0000256" key="12">
    <source>
        <dbReference type="SAM" id="Phobius"/>
    </source>
</evidence>
<dbReference type="GO" id="GO:0016020">
    <property type="term" value="C:membrane"/>
    <property type="evidence" value="ECO:0007669"/>
    <property type="project" value="UniProtKB-SubCell"/>
</dbReference>
<dbReference type="InterPro" id="IPR000276">
    <property type="entry name" value="GPCR_Rhodpsn"/>
</dbReference>
<protein>
    <recommendedName>
        <fullName evidence="13">G-protein coupled receptors family 1 profile domain-containing protein</fullName>
    </recommendedName>
</protein>
<dbReference type="InterPro" id="IPR050125">
    <property type="entry name" value="GPCR_opsins"/>
</dbReference>
<dbReference type="RefSeq" id="XP_038074338.1">
    <property type="nucleotide sequence ID" value="XM_038218410.1"/>
</dbReference>
<dbReference type="Gene3D" id="1.20.1070.10">
    <property type="entry name" value="Rhodopsin 7-helix transmembrane proteins"/>
    <property type="match status" value="1"/>
</dbReference>
<dbReference type="PROSITE" id="PS00238">
    <property type="entry name" value="OPSIN"/>
    <property type="match status" value="1"/>
</dbReference>
<feature type="transmembrane region" description="Helical" evidence="12">
    <location>
        <begin position="106"/>
        <end position="130"/>
    </location>
</feature>
<evidence type="ECO:0000256" key="8">
    <source>
        <dbReference type="ARBA" id="ARBA00023040"/>
    </source>
</evidence>
<evidence type="ECO:0000259" key="13">
    <source>
        <dbReference type="PROSITE" id="PS50262"/>
    </source>
</evidence>
<evidence type="ECO:0000256" key="11">
    <source>
        <dbReference type="ARBA" id="ARBA00023224"/>
    </source>
</evidence>
<name>A0A914BDN7_PATMI</name>
<feature type="transmembrane region" description="Helical" evidence="12">
    <location>
        <begin position="239"/>
        <end position="266"/>
    </location>
</feature>
<dbReference type="EnsemblMetazoa" id="XM_038218410.1">
    <property type="protein sequence ID" value="XP_038074338.1"/>
    <property type="gene ID" value="LOC119742475"/>
</dbReference>
<evidence type="ECO:0000313" key="14">
    <source>
        <dbReference type="EnsemblMetazoa" id="XP_038074338.1"/>
    </source>
</evidence>
<keyword evidence="2" id="KW-0600">Photoreceptor protein</keyword>
<dbReference type="OrthoDB" id="2101615at2759"/>
<keyword evidence="10" id="KW-0675">Receptor</keyword>
<evidence type="ECO:0000256" key="2">
    <source>
        <dbReference type="ARBA" id="ARBA00022543"/>
    </source>
</evidence>
<organism evidence="14 15">
    <name type="scientific">Patiria miniata</name>
    <name type="common">Bat star</name>
    <name type="synonym">Asterina miniata</name>
    <dbReference type="NCBI Taxonomy" id="46514"/>
    <lineage>
        <taxon>Eukaryota</taxon>
        <taxon>Metazoa</taxon>
        <taxon>Echinodermata</taxon>
        <taxon>Eleutherozoa</taxon>
        <taxon>Asterozoa</taxon>
        <taxon>Asteroidea</taxon>
        <taxon>Valvatacea</taxon>
        <taxon>Valvatida</taxon>
        <taxon>Asterinidae</taxon>
        <taxon>Patiria</taxon>
    </lineage>
</organism>
<feature type="transmembrane region" description="Helical" evidence="12">
    <location>
        <begin position="69"/>
        <end position="94"/>
    </location>
</feature>
<feature type="transmembrane region" description="Helical" evidence="12">
    <location>
        <begin position="142"/>
        <end position="163"/>
    </location>
</feature>
<dbReference type="AlphaFoldDB" id="A0A914BDN7"/>
<dbReference type="PRINTS" id="PR00237">
    <property type="entry name" value="GPCRRHODOPSN"/>
</dbReference>
<comment type="subcellular location">
    <subcellularLocation>
        <location evidence="1">Membrane</location>
        <topology evidence="1">Multi-pass membrane protein</topology>
    </subcellularLocation>
</comment>
<feature type="transmembrane region" description="Helical" evidence="12">
    <location>
        <begin position="194"/>
        <end position="219"/>
    </location>
</feature>
<keyword evidence="8" id="KW-0297">G-protein coupled receptor</keyword>
<evidence type="ECO:0000256" key="1">
    <source>
        <dbReference type="ARBA" id="ARBA00004141"/>
    </source>
</evidence>
<keyword evidence="5" id="KW-0681">Retinal protein</keyword>
<dbReference type="InterPro" id="IPR027430">
    <property type="entry name" value="Retinal_BS"/>
</dbReference>
<evidence type="ECO:0000313" key="15">
    <source>
        <dbReference type="Proteomes" id="UP000887568"/>
    </source>
</evidence>
<feature type="transmembrane region" description="Helical" evidence="12">
    <location>
        <begin position="34"/>
        <end position="57"/>
    </location>
</feature>
<keyword evidence="3" id="KW-0716">Sensory transduction</keyword>
<keyword evidence="6 12" id="KW-1133">Transmembrane helix</keyword>
<evidence type="ECO:0000256" key="6">
    <source>
        <dbReference type="ARBA" id="ARBA00022989"/>
    </source>
</evidence>
<proteinExistence type="predicted"/>
<accession>A0A914BDN7</accession>